<gene>
    <name evidence="12" type="primary">SDH4</name>
    <name evidence="12" type="ORF">KLMA_50550</name>
</gene>
<keyword evidence="3 11" id="KW-0812">Transmembrane</keyword>
<evidence type="ECO:0000256" key="7">
    <source>
        <dbReference type="ARBA" id="ARBA00023128"/>
    </source>
</evidence>
<comment type="caution">
    <text evidence="11">Lacks conserved residue(s) required for the propagation of feature annotation.</text>
</comment>
<dbReference type="GO" id="GO:0098796">
    <property type="term" value="C:membrane protein complex"/>
    <property type="evidence" value="ECO:0007669"/>
    <property type="project" value="UniProtKB-ARBA"/>
</dbReference>
<evidence type="ECO:0000313" key="13">
    <source>
        <dbReference type="Proteomes" id="UP000065495"/>
    </source>
</evidence>
<dbReference type="Proteomes" id="UP000065495">
    <property type="component" value="Chromosome 5"/>
</dbReference>
<reference evidence="12 13" key="1">
    <citation type="journal article" date="2015" name="Biotechnol. Biofuels">
        <title>Genetic basis of the highly efficient yeast Kluyveromyces marxianus: complete genome sequence and transcriptome analyses.</title>
        <authorList>
            <person name="Lertwattanasakul N."/>
            <person name="Kosaka T."/>
            <person name="Hosoyama A."/>
            <person name="Suzuki Y."/>
            <person name="Rodrussamee N."/>
            <person name="Matsutani M."/>
            <person name="Murata M."/>
            <person name="Fujimoto N."/>
            <person name="Suprayogi"/>
            <person name="Tsuchikane K."/>
            <person name="Limtong S."/>
            <person name="Fujita N."/>
            <person name="Yamada M."/>
        </authorList>
    </citation>
    <scope>NUCLEOTIDE SEQUENCE [LARGE SCALE GENOMIC DNA]</scope>
    <source>
        <strain evidence="13">DMKU3-1042 / BCC 29191 / NBRC 104275</strain>
    </source>
</reference>
<dbReference type="KEGG" id="kmx:KLMA_50550"/>
<sequence>MLCRTIKLTQTRAFQTTAKKNLTIPFLSTLPQAPGGVTGQVNEAYVAPPPEKLHGSLHWNFERALAISLVPLVTVPLATTGSISTALDATLASVLLAHCYVGLQSCIIDYIPARVYGKNHNYAMYLLGIGSVFSAVGIYQIETKEGGIMGVVKNLWTKPAEEKK</sequence>
<evidence type="ECO:0000256" key="10">
    <source>
        <dbReference type="PIRSR" id="PIRSR607992-2"/>
    </source>
</evidence>
<dbReference type="GO" id="GO:0046872">
    <property type="term" value="F:metal ion binding"/>
    <property type="evidence" value="ECO:0007669"/>
    <property type="project" value="UniProtKB-KW"/>
</dbReference>
<evidence type="ECO:0000256" key="4">
    <source>
        <dbReference type="ARBA" id="ARBA00022792"/>
    </source>
</evidence>
<comment type="subcellular location">
    <subcellularLocation>
        <location evidence="1 11">Mitochondrion inner membrane</location>
        <topology evidence="1 11">Multi-pass membrane protein</topology>
    </subcellularLocation>
</comment>
<dbReference type="GO" id="GO:0006099">
    <property type="term" value="P:tricarboxylic acid cycle"/>
    <property type="evidence" value="ECO:0007669"/>
    <property type="project" value="TreeGrafter"/>
</dbReference>
<feature type="binding site" evidence="9">
    <location>
        <position position="110"/>
    </location>
    <ligand>
        <name>a ubiquinone</name>
        <dbReference type="ChEBI" id="CHEBI:16389"/>
        <note>ligand shared with IP/SDHB</note>
    </ligand>
</feature>
<dbReference type="GeneID" id="34717143"/>
<dbReference type="RefSeq" id="XP_022677001.1">
    <property type="nucleotide sequence ID" value="XM_022820548.1"/>
</dbReference>
<dbReference type="GO" id="GO:0006121">
    <property type="term" value="P:mitochondrial electron transport, succinate to ubiquinone"/>
    <property type="evidence" value="ECO:0007669"/>
    <property type="project" value="TreeGrafter"/>
</dbReference>
<evidence type="ECO:0000256" key="6">
    <source>
        <dbReference type="ARBA" id="ARBA00022989"/>
    </source>
</evidence>
<organism evidence="12 13">
    <name type="scientific">Kluyveromyces marxianus (strain DMKU3-1042 / BCC 29191 / NBRC 104275)</name>
    <name type="common">Yeast</name>
    <name type="synonym">Candida kefyr</name>
    <dbReference type="NCBI Taxonomy" id="1003335"/>
    <lineage>
        <taxon>Eukaryota</taxon>
        <taxon>Fungi</taxon>
        <taxon>Dikarya</taxon>
        <taxon>Ascomycota</taxon>
        <taxon>Saccharomycotina</taxon>
        <taxon>Saccharomycetes</taxon>
        <taxon>Saccharomycetales</taxon>
        <taxon>Saccharomycetaceae</taxon>
        <taxon>Kluyveromyces</taxon>
    </lineage>
</organism>
<keyword evidence="6 11" id="KW-1133">Transmembrane helix</keyword>
<evidence type="ECO:0000256" key="8">
    <source>
        <dbReference type="ARBA" id="ARBA00023136"/>
    </source>
</evidence>
<feature type="transmembrane region" description="Helical" evidence="11">
    <location>
        <begin position="122"/>
        <end position="141"/>
    </location>
</feature>
<accession>W0TGF8</accession>
<evidence type="ECO:0000256" key="2">
    <source>
        <dbReference type="ARBA" id="ARBA00007294"/>
    </source>
</evidence>
<dbReference type="GO" id="GO:0048039">
    <property type="term" value="F:ubiquinone binding"/>
    <property type="evidence" value="ECO:0007669"/>
    <property type="project" value="TreeGrafter"/>
</dbReference>
<dbReference type="VEuPathDB" id="FungiDB:KLMA_50550"/>
<dbReference type="InterPro" id="IPR007992">
    <property type="entry name" value="CybS"/>
</dbReference>
<keyword evidence="7 11" id="KW-0496">Mitochondrion</keyword>
<keyword evidence="5 11" id="KW-0809">Transit peptide</keyword>
<dbReference type="EMBL" id="AP012217">
    <property type="protein sequence ID" value="BAO41204.1"/>
    <property type="molecule type" value="Genomic_DNA"/>
</dbReference>
<keyword evidence="4 11" id="KW-0999">Mitochondrion inner membrane</keyword>
<evidence type="ECO:0000256" key="11">
    <source>
        <dbReference type="RuleBase" id="RU364031"/>
    </source>
</evidence>
<dbReference type="CDD" id="cd03496">
    <property type="entry name" value="SQR_TypeC_CybS"/>
    <property type="match status" value="1"/>
</dbReference>
<dbReference type="Gene3D" id="1.20.1300.10">
    <property type="entry name" value="Fumarate reductase/succinate dehydrogenase, transmembrane subunit"/>
    <property type="match status" value="1"/>
</dbReference>
<protein>
    <recommendedName>
        <fullName evidence="11">Succinate dehydrogenase [ubiquinone] cytochrome b small subunit</fullName>
    </recommendedName>
</protein>
<dbReference type="InterPro" id="IPR034804">
    <property type="entry name" value="SQR/QFR_C/D"/>
</dbReference>
<evidence type="ECO:0000313" key="12">
    <source>
        <dbReference type="EMBL" id="BAO41204.1"/>
    </source>
</evidence>
<dbReference type="PANTHER" id="PTHR13337">
    <property type="entry name" value="SUCCINATE DEHYDROGENASE"/>
    <property type="match status" value="1"/>
</dbReference>
<evidence type="ECO:0000256" key="5">
    <source>
        <dbReference type="ARBA" id="ARBA00022946"/>
    </source>
</evidence>
<keyword evidence="10" id="KW-0408">Iron</keyword>
<dbReference type="SUPFAM" id="SSF81343">
    <property type="entry name" value="Fumarate reductase respiratory complex transmembrane subunits"/>
    <property type="match status" value="1"/>
</dbReference>
<evidence type="ECO:0000256" key="9">
    <source>
        <dbReference type="PIRSR" id="PIRSR607992-1"/>
    </source>
</evidence>
<evidence type="ECO:0000256" key="1">
    <source>
        <dbReference type="ARBA" id="ARBA00004448"/>
    </source>
</evidence>
<dbReference type="GO" id="GO:0005743">
    <property type="term" value="C:mitochondrial inner membrane"/>
    <property type="evidence" value="ECO:0007669"/>
    <property type="project" value="UniProtKB-SubCell"/>
</dbReference>
<evidence type="ECO:0000256" key="3">
    <source>
        <dbReference type="ARBA" id="ARBA00022692"/>
    </source>
</evidence>
<keyword evidence="10" id="KW-0479">Metal-binding</keyword>
<dbReference type="GO" id="GO:0020037">
    <property type="term" value="F:heme binding"/>
    <property type="evidence" value="ECO:0007669"/>
    <property type="project" value="TreeGrafter"/>
</dbReference>
<name>W0TGF8_KLUMD</name>
<dbReference type="AlphaFoldDB" id="W0TGF8"/>
<dbReference type="FunFam" id="1.20.1300.10:FF:000007">
    <property type="entry name" value="Succinate dehydrogenase [ubiquinone] cytochrome b small subunit"/>
    <property type="match status" value="1"/>
</dbReference>
<dbReference type="PANTHER" id="PTHR13337:SF5">
    <property type="entry name" value="MITOCHONDRIAL INNER MEMBRANE PROTEIN SHH4-RELATED"/>
    <property type="match status" value="1"/>
</dbReference>
<dbReference type="OrthoDB" id="18577at2759"/>
<keyword evidence="12" id="KW-0830">Ubiquinone</keyword>
<keyword evidence="8 11" id="KW-0472">Membrane</keyword>
<proteinExistence type="inferred from homology"/>
<feature type="binding site" description="axial binding residue" evidence="10">
    <location>
        <position position="98"/>
    </location>
    <ligand>
        <name>heme b</name>
        <dbReference type="ChEBI" id="CHEBI:60344"/>
        <note>ligand shared with SDHC</note>
    </ligand>
    <ligandPart>
        <name>Fe</name>
        <dbReference type="ChEBI" id="CHEBI:18248"/>
    </ligandPart>
</feature>
<comment type="similarity">
    <text evidence="2 11">Belongs to the CybS family.</text>
</comment>
<dbReference type="Pfam" id="PF05328">
    <property type="entry name" value="CybS"/>
    <property type="match status" value="1"/>
</dbReference>